<dbReference type="GO" id="GO:0005524">
    <property type="term" value="F:ATP binding"/>
    <property type="evidence" value="ECO:0007669"/>
    <property type="project" value="UniProtKB-KW"/>
</dbReference>
<dbReference type="EMBL" id="FN555004">
    <property type="protein sequence ID" value="CBG40168.1"/>
    <property type="molecule type" value="Genomic_DNA"/>
</dbReference>
<dbReference type="InterPro" id="IPR027417">
    <property type="entry name" value="P-loop_NTPase"/>
</dbReference>
<dbReference type="GO" id="GO:0017116">
    <property type="term" value="F:single-stranded DNA helicase activity"/>
    <property type="evidence" value="ECO:0007669"/>
    <property type="project" value="TreeGrafter"/>
</dbReference>
<proteinExistence type="inferred from homology"/>
<keyword evidence="4" id="KW-0547">Nucleotide-binding</keyword>
<dbReference type="SMART" id="SM00382">
    <property type="entry name" value="AAA"/>
    <property type="match status" value="1"/>
</dbReference>
<dbReference type="Gene3D" id="1.10.8.60">
    <property type="match status" value="1"/>
</dbReference>
<dbReference type="Gene3D" id="3.40.50.300">
    <property type="entry name" value="P-loop containing nucleotide triphosphate hydrolases"/>
    <property type="match status" value="1"/>
</dbReference>
<evidence type="ECO:0000256" key="3">
    <source>
        <dbReference type="ARBA" id="ARBA00020776"/>
    </source>
</evidence>
<organism evidence="7 8">
    <name type="scientific">Helicobacter mustelae (strain ATCC 43772 / CCUG 25715 / CIP 103759 / LMG 18044 / NCTC 12198 / R85-136P)</name>
    <name type="common">Campylobacter mustelae</name>
    <dbReference type="NCBI Taxonomy" id="679897"/>
    <lineage>
        <taxon>Bacteria</taxon>
        <taxon>Pseudomonadati</taxon>
        <taxon>Campylobacterota</taxon>
        <taxon>Epsilonproteobacteria</taxon>
        <taxon>Campylobacterales</taxon>
        <taxon>Helicobacteraceae</taxon>
        <taxon>Helicobacter</taxon>
    </lineage>
</organism>
<dbReference type="GO" id="GO:0006261">
    <property type="term" value="P:DNA-templated DNA replication"/>
    <property type="evidence" value="ECO:0007669"/>
    <property type="project" value="TreeGrafter"/>
</dbReference>
<dbReference type="eggNOG" id="COG2256">
    <property type="taxonomic scope" value="Bacteria"/>
</dbReference>
<protein>
    <recommendedName>
        <fullName evidence="3">Replication-associated recombination protein A</fullName>
    </recommendedName>
</protein>
<evidence type="ECO:0000313" key="7">
    <source>
        <dbReference type="EMBL" id="CBG40168.1"/>
    </source>
</evidence>
<name>D3UI45_HELM1</name>
<keyword evidence="7" id="KW-0378">Hydrolase</keyword>
<keyword evidence="7" id="KW-0347">Helicase</keyword>
<dbReference type="CDD" id="cd00009">
    <property type="entry name" value="AAA"/>
    <property type="match status" value="1"/>
</dbReference>
<dbReference type="KEGG" id="hms:HMU09110"/>
<dbReference type="CDD" id="cd18139">
    <property type="entry name" value="HLD_clamp_RarA"/>
    <property type="match status" value="1"/>
</dbReference>
<comment type="similarity">
    <text evidence="2">Belongs to the AAA ATPase family. RarA/MGS1/WRNIP1 subfamily.</text>
</comment>
<dbReference type="InterPro" id="IPR032423">
    <property type="entry name" value="AAA_assoc_2"/>
</dbReference>
<comment type="function">
    <text evidence="1">DNA-dependent ATPase that plays important roles in cellular responses to stalled DNA replication processes.</text>
</comment>
<dbReference type="GO" id="GO:0000731">
    <property type="term" value="P:DNA synthesis involved in DNA repair"/>
    <property type="evidence" value="ECO:0007669"/>
    <property type="project" value="TreeGrafter"/>
</dbReference>
<dbReference type="InterPro" id="IPR021886">
    <property type="entry name" value="MgsA_C"/>
</dbReference>
<evidence type="ECO:0000256" key="4">
    <source>
        <dbReference type="ARBA" id="ARBA00022741"/>
    </source>
</evidence>
<evidence type="ECO:0000256" key="2">
    <source>
        <dbReference type="ARBA" id="ARBA00008959"/>
    </source>
</evidence>
<dbReference type="InterPro" id="IPR051314">
    <property type="entry name" value="AAA_ATPase_RarA/MGS1/WRNIP1"/>
</dbReference>
<dbReference type="Gene3D" id="1.10.3710.10">
    <property type="entry name" value="DNA polymerase III clamp loader subunits, C-terminal domain"/>
    <property type="match status" value="1"/>
</dbReference>
<dbReference type="InterPro" id="IPR003593">
    <property type="entry name" value="AAA+_ATPase"/>
</dbReference>
<evidence type="ECO:0000259" key="6">
    <source>
        <dbReference type="SMART" id="SM00382"/>
    </source>
</evidence>
<dbReference type="Gene3D" id="1.20.272.10">
    <property type="match status" value="1"/>
</dbReference>
<dbReference type="Proteomes" id="UP000001522">
    <property type="component" value="Chromosome"/>
</dbReference>
<dbReference type="PANTHER" id="PTHR13779:SF7">
    <property type="entry name" value="ATPASE WRNIP1"/>
    <property type="match status" value="1"/>
</dbReference>
<dbReference type="RefSeq" id="WP_013023241.1">
    <property type="nucleotide sequence ID" value="NC_013949.1"/>
</dbReference>
<dbReference type="FunFam" id="1.20.272.10:FF:000001">
    <property type="entry name" value="Putative AAA family ATPase"/>
    <property type="match status" value="1"/>
</dbReference>
<dbReference type="Pfam" id="PF00004">
    <property type="entry name" value="AAA"/>
    <property type="match status" value="1"/>
</dbReference>
<sequence length="394" mass="44372">MRNLASLLRPKSFKDFVGQEHLFSKDSVFSRVLESGHFPHSFFYGPPGVGKTTLARIVAKELEMPFLEFNGVDFALESLRCALKEYKNTLIKPVVFIDEVHRLSKNQQEFLLPVMENHQAIILGASTQNPFSILTNALRSRSILLELHPLKSHHLREILQKALDLYPCKITSDARVYLMDSSNGDARAMLHLLDIAMQADEITLPLLKSIRPFRLGEGSSEQDTHYHLASAMIKSIRGSDVDASIYYLARLIASGENPEFIARRLVILASEDIGNANPNALNLAVSTLNAVAKIGYPESRIILSQCVIYLASSPKSNTAYKAINLALDYVKNHAPLPIPPNILPHAKDYLYPHDFGGYVKQNYLHESLEFVQESRCGFEKTLQEWLCKIKQEKK</sequence>
<dbReference type="InterPro" id="IPR003959">
    <property type="entry name" value="ATPase_AAA_core"/>
</dbReference>
<evidence type="ECO:0000256" key="1">
    <source>
        <dbReference type="ARBA" id="ARBA00002393"/>
    </source>
</evidence>
<dbReference type="HOGENOM" id="CLU_017985_1_3_7"/>
<evidence type="ECO:0000256" key="5">
    <source>
        <dbReference type="ARBA" id="ARBA00022840"/>
    </source>
</evidence>
<dbReference type="InterPro" id="IPR008921">
    <property type="entry name" value="DNA_pol3_clamp-load_cplx_C"/>
</dbReference>
<feature type="domain" description="AAA+ ATPase" evidence="6">
    <location>
        <begin position="37"/>
        <end position="150"/>
    </location>
</feature>
<dbReference type="AlphaFoldDB" id="D3UI45"/>
<accession>D3UI45</accession>
<dbReference type="PANTHER" id="PTHR13779">
    <property type="entry name" value="WERNER HELICASE-INTERACTING PROTEIN 1 FAMILY MEMBER"/>
    <property type="match status" value="1"/>
</dbReference>
<evidence type="ECO:0000313" key="8">
    <source>
        <dbReference type="Proteomes" id="UP000001522"/>
    </source>
</evidence>
<keyword evidence="5" id="KW-0067">ATP-binding</keyword>
<dbReference type="SUPFAM" id="SSF52540">
    <property type="entry name" value="P-loop containing nucleoside triphosphate hydrolases"/>
    <property type="match status" value="1"/>
</dbReference>
<dbReference type="Pfam" id="PF12002">
    <property type="entry name" value="MgsA_C"/>
    <property type="match status" value="1"/>
</dbReference>
<dbReference type="STRING" id="679897.HMU09110"/>
<dbReference type="GO" id="GO:0008047">
    <property type="term" value="F:enzyme activator activity"/>
    <property type="evidence" value="ECO:0007669"/>
    <property type="project" value="TreeGrafter"/>
</dbReference>
<keyword evidence="8" id="KW-1185">Reference proteome</keyword>
<reference evidence="7 8" key="1">
    <citation type="journal article" date="2010" name="BMC Genomics">
        <title>Comparative genomics and proteomics of Helicobacter mustelae, an ulcerogenic and carcinogenic gastric pathogen.</title>
        <authorList>
            <person name="O'Toole P.W."/>
            <person name="Snelling W.J."/>
            <person name="Canchaya C."/>
            <person name="Forde B.M."/>
            <person name="Hardie K.R."/>
            <person name="Josenhans C."/>
            <person name="Graham R.L.J."/>
            <person name="McMullan G."/>
            <person name="Parkhill J."/>
            <person name="Belda E."/>
            <person name="Bentley S.D."/>
        </authorList>
    </citation>
    <scope>NUCLEOTIDE SEQUENCE [LARGE SCALE GENOMIC DNA]</scope>
    <source>
        <strain evidence="8">ATCC 43772 / LMG 18044 / NCTC 12198 / 12198</strain>
    </source>
</reference>
<gene>
    <name evidence="7" type="ordered locus">HMU09110</name>
</gene>
<dbReference type="Pfam" id="PF16193">
    <property type="entry name" value="AAA_assoc_2"/>
    <property type="match status" value="1"/>
</dbReference>
<dbReference type="GO" id="GO:0003677">
    <property type="term" value="F:DNA binding"/>
    <property type="evidence" value="ECO:0007669"/>
    <property type="project" value="InterPro"/>
</dbReference>
<dbReference type="SUPFAM" id="SSF48019">
    <property type="entry name" value="post-AAA+ oligomerization domain-like"/>
    <property type="match status" value="1"/>
</dbReference>
<dbReference type="GO" id="GO:0016887">
    <property type="term" value="F:ATP hydrolysis activity"/>
    <property type="evidence" value="ECO:0007669"/>
    <property type="project" value="InterPro"/>
</dbReference>